<protein>
    <recommendedName>
        <fullName evidence="10">Glycerol-3-phosphate acyltransferase</fullName>
    </recommendedName>
    <alternativeName>
        <fullName evidence="10">Acyl-PO4 G3P acyltransferase</fullName>
    </alternativeName>
    <alternativeName>
        <fullName evidence="10">Acyl-phosphate--glycerol-3-phosphate acyltransferase</fullName>
    </alternativeName>
    <alternativeName>
        <fullName evidence="10">G3P acyltransferase</fullName>
        <shortName evidence="10">GPAT</shortName>
        <ecNumber evidence="10">2.3.1.275</ecNumber>
    </alternativeName>
    <alternativeName>
        <fullName evidence="10">Lysophosphatidic acid synthase</fullName>
        <shortName evidence="10">LPA synthase</shortName>
    </alternativeName>
</protein>
<dbReference type="RefSeq" id="WP_055151286.1">
    <property type="nucleotide sequence ID" value="NZ_CYZU01000005.1"/>
</dbReference>
<dbReference type="PANTHER" id="PTHR30309">
    <property type="entry name" value="INNER MEMBRANE PROTEIN YGIH"/>
    <property type="match status" value="1"/>
</dbReference>
<evidence type="ECO:0000256" key="4">
    <source>
        <dbReference type="ARBA" id="ARBA00022692"/>
    </source>
</evidence>
<dbReference type="EC" id="2.3.1.275" evidence="10"/>
<dbReference type="AlphaFoldDB" id="A0A174AY52"/>
<evidence type="ECO:0000256" key="3">
    <source>
        <dbReference type="ARBA" id="ARBA00022679"/>
    </source>
</evidence>
<keyword evidence="7 10" id="KW-0472">Membrane</keyword>
<keyword evidence="11" id="KW-0012">Acyltransferase</keyword>
<keyword evidence="5 10" id="KW-1133">Transmembrane helix</keyword>
<feature type="transmembrane region" description="Helical" evidence="10">
    <location>
        <begin position="168"/>
        <end position="188"/>
    </location>
</feature>
<dbReference type="GO" id="GO:0008654">
    <property type="term" value="P:phospholipid biosynthetic process"/>
    <property type="evidence" value="ECO:0007669"/>
    <property type="project" value="UniProtKB-UniRule"/>
</dbReference>
<dbReference type="SMART" id="SM01207">
    <property type="entry name" value="G3P_acyltransf"/>
    <property type="match status" value="1"/>
</dbReference>
<dbReference type="OrthoDB" id="9777124at2"/>
<organism evidence="11 12">
    <name type="scientific">Faecalicatena contorta</name>
    <dbReference type="NCBI Taxonomy" id="39482"/>
    <lineage>
        <taxon>Bacteria</taxon>
        <taxon>Bacillati</taxon>
        <taxon>Bacillota</taxon>
        <taxon>Clostridia</taxon>
        <taxon>Lachnospirales</taxon>
        <taxon>Lachnospiraceae</taxon>
        <taxon>Faecalicatena</taxon>
    </lineage>
</organism>
<comment type="subunit">
    <text evidence="10">Probably interacts with PlsX.</text>
</comment>
<keyword evidence="9 10" id="KW-1208">Phospholipid metabolism</keyword>
<evidence type="ECO:0000256" key="1">
    <source>
        <dbReference type="ARBA" id="ARBA00022475"/>
    </source>
</evidence>
<evidence type="ECO:0000256" key="8">
    <source>
        <dbReference type="ARBA" id="ARBA00023209"/>
    </source>
</evidence>
<evidence type="ECO:0000256" key="9">
    <source>
        <dbReference type="ARBA" id="ARBA00023264"/>
    </source>
</evidence>
<reference evidence="11 12" key="1">
    <citation type="submission" date="2015-09" db="EMBL/GenBank/DDBJ databases">
        <authorList>
            <consortium name="Pathogen Informatics"/>
        </authorList>
    </citation>
    <scope>NUCLEOTIDE SEQUENCE [LARGE SCALE GENOMIC DNA]</scope>
    <source>
        <strain evidence="11 12">2789STDY5834876</strain>
    </source>
</reference>
<dbReference type="UniPathway" id="UPA00085"/>
<gene>
    <name evidence="11" type="primary">plsY_1</name>
    <name evidence="10" type="synonym">plsY</name>
    <name evidence="11" type="ORF">ERS852491_00835</name>
</gene>
<name>A0A174AY52_9FIRM</name>
<feature type="transmembrane region" description="Helical" evidence="10">
    <location>
        <begin position="82"/>
        <end position="103"/>
    </location>
</feature>
<evidence type="ECO:0000256" key="2">
    <source>
        <dbReference type="ARBA" id="ARBA00022516"/>
    </source>
</evidence>
<comment type="catalytic activity">
    <reaction evidence="10">
        <text>an acyl phosphate + sn-glycerol 3-phosphate = a 1-acyl-sn-glycero-3-phosphate + phosphate</text>
        <dbReference type="Rhea" id="RHEA:34075"/>
        <dbReference type="ChEBI" id="CHEBI:43474"/>
        <dbReference type="ChEBI" id="CHEBI:57597"/>
        <dbReference type="ChEBI" id="CHEBI:57970"/>
        <dbReference type="ChEBI" id="CHEBI:59918"/>
        <dbReference type="EC" id="2.3.1.275"/>
    </reaction>
</comment>
<dbReference type="PANTHER" id="PTHR30309:SF0">
    <property type="entry name" value="GLYCEROL-3-PHOSPHATE ACYLTRANSFERASE-RELATED"/>
    <property type="match status" value="1"/>
</dbReference>
<keyword evidence="3 10" id="KW-0808">Transferase</keyword>
<evidence type="ECO:0000256" key="5">
    <source>
        <dbReference type="ARBA" id="ARBA00022989"/>
    </source>
</evidence>
<dbReference type="Pfam" id="PF02660">
    <property type="entry name" value="G3P_acyltransf"/>
    <property type="match status" value="1"/>
</dbReference>
<proteinExistence type="inferred from homology"/>
<dbReference type="GO" id="GO:0043772">
    <property type="term" value="F:acyl-phosphate glycerol-3-phosphate acyltransferase activity"/>
    <property type="evidence" value="ECO:0007669"/>
    <property type="project" value="UniProtKB-UniRule"/>
</dbReference>
<keyword evidence="8 10" id="KW-0594">Phospholipid biosynthesis</keyword>
<feature type="transmembrane region" description="Helical" evidence="10">
    <location>
        <begin position="47"/>
        <end position="70"/>
    </location>
</feature>
<evidence type="ECO:0000256" key="10">
    <source>
        <dbReference type="HAMAP-Rule" id="MF_01043"/>
    </source>
</evidence>
<dbReference type="NCBIfam" id="TIGR00023">
    <property type="entry name" value="glycerol-3-phosphate 1-O-acyltransferase PlsY"/>
    <property type="match status" value="1"/>
</dbReference>
<keyword evidence="1 10" id="KW-1003">Cell membrane</keyword>
<feature type="transmembrane region" description="Helical" evidence="10">
    <location>
        <begin position="140"/>
        <end position="162"/>
    </location>
</feature>
<evidence type="ECO:0000256" key="7">
    <source>
        <dbReference type="ARBA" id="ARBA00023136"/>
    </source>
</evidence>
<evidence type="ECO:0000313" key="11">
    <source>
        <dbReference type="EMBL" id="CUN92416.1"/>
    </source>
</evidence>
<keyword evidence="4 10" id="KW-0812">Transmembrane</keyword>
<comment type="function">
    <text evidence="10">Catalyzes the transfer of an acyl group from acyl-phosphate (acyl-PO(4)) to glycerol-3-phosphate (G3P) to form lysophosphatidic acid (LPA). This enzyme utilizes acyl-phosphate as fatty acyl donor, but not acyl-CoA or acyl-ACP.</text>
</comment>
<comment type="subcellular location">
    <subcellularLocation>
        <location evidence="10">Cell membrane</location>
        <topology evidence="10">Multi-pass membrane protein</topology>
    </subcellularLocation>
</comment>
<sequence length="214" mass="23357">MERIICLCIGYVCGLLQTGYLVGKINHIDIRKEGSGNAGSTNAVRVMGWKAGLLTFAGDVVKCMVAIFIVRYIYRGSEYLPLLAMYAGLGATLGHNFPFYLRFKGGKGIAVLAGLVVSTNPLLVPIPLAGFLIAAVFTRYVSLGSLLASSLFFLEILLFGHLGEFHMAAPYTYELYILVLLLTILAWYRHKANIGRLLAGTENRFGSGKKKEAK</sequence>
<keyword evidence="6 10" id="KW-0443">Lipid metabolism</keyword>
<dbReference type="STRING" id="39482.ERS852491_00835"/>
<evidence type="ECO:0000313" key="12">
    <source>
        <dbReference type="Proteomes" id="UP000095544"/>
    </source>
</evidence>
<feature type="transmembrane region" description="Helical" evidence="10">
    <location>
        <begin position="109"/>
        <end position="133"/>
    </location>
</feature>
<comment type="pathway">
    <text evidence="10">Lipid metabolism; phospholipid metabolism.</text>
</comment>
<keyword evidence="2 10" id="KW-0444">Lipid biosynthesis</keyword>
<dbReference type="GO" id="GO:0005886">
    <property type="term" value="C:plasma membrane"/>
    <property type="evidence" value="ECO:0007669"/>
    <property type="project" value="UniProtKB-SubCell"/>
</dbReference>
<evidence type="ECO:0000256" key="6">
    <source>
        <dbReference type="ARBA" id="ARBA00023098"/>
    </source>
</evidence>
<dbReference type="HAMAP" id="MF_01043">
    <property type="entry name" value="PlsY"/>
    <property type="match status" value="1"/>
</dbReference>
<comment type="similarity">
    <text evidence="10">Belongs to the PlsY family.</text>
</comment>
<dbReference type="Proteomes" id="UP000095544">
    <property type="component" value="Unassembled WGS sequence"/>
</dbReference>
<dbReference type="InterPro" id="IPR003811">
    <property type="entry name" value="G3P_acylTferase_PlsY"/>
</dbReference>
<accession>A0A174AY52</accession>
<dbReference type="EMBL" id="CYZU01000005">
    <property type="protein sequence ID" value="CUN92416.1"/>
    <property type="molecule type" value="Genomic_DNA"/>
</dbReference>